<dbReference type="PANTHER" id="PTHR43053:SF4">
    <property type="entry name" value="MYOGENESIS-REGULATING GLYCOSIDASE"/>
    <property type="match status" value="1"/>
</dbReference>
<evidence type="ECO:0000256" key="3">
    <source>
        <dbReference type="ARBA" id="ARBA00023295"/>
    </source>
</evidence>
<dbReference type="InterPro" id="IPR050985">
    <property type="entry name" value="Alpha-glycosidase_related"/>
</dbReference>
<name>A0A8B7ZPM0_ACAPL</name>
<gene>
    <name evidence="7" type="primary">LOC110988066</name>
</gene>
<evidence type="ECO:0000313" key="6">
    <source>
        <dbReference type="Proteomes" id="UP000694845"/>
    </source>
</evidence>
<evidence type="ECO:0000313" key="7">
    <source>
        <dbReference type="RefSeq" id="XP_022106992.1"/>
    </source>
</evidence>
<organism evidence="6 7">
    <name type="scientific">Acanthaster planci</name>
    <name type="common">Crown-of-thorns starfish</name>
    <dbReference type="NCBI Taxonomy" id="133434"/>
    <lineage>
        <taxon>Eukaryota</taxon>
        <taxon>Metazoa</taxon>
        <taxon>Echinodermata</taxon>
        <taxon>Eleutherozoa</taxon>
        <taxon>Asterozoa</taxon>
        <taxon>Asteroidea</taxon>
        <taxon>Valvatacea</taxon>
        <taxon>Valvatida</taxon>
        <taxon>Acanthasteridae</taxon>
        <taxon>Acanthaster</taxon>
    </lineage>
</organism>
<proteinExistence type="inferred from homology"/>
<sequence length="451" mass="50763">MRSLQAPTIRIEAVLLLCVIAAGTIYAEIRLNVDKGHSSSTGDFSSLNKRIPVDVDFATGKISIQNVREDTVLTGALASSSPGSVKGQECFGRGNTICYHWKGIAEVRIDLVVTSQENDSPFSCVHVGWESFVADIPLRDCYSLEGAHWYGAAEKYEQVWPIEKASESTAMFASTDIYENLKGYGSVLDRYWLSSRGVAIRVSHDAPLHVSLNENSDGMLCFQSTYDNSYYPNEENNLQLLDYTICTHDNVRLVHDAIWREMGPDGGKPAGLPDERMFRSPIWSSWAKYKIFINDTVINAYADEILSNGFGNSQLEIDDGFSMKHGQLDFDPEKFPDMKDTVQKLHDKGFRVTLWVTPFANTDTDAYQEGKEKGYWVTKRGQDEGVVKWWNGLAGMLDVTNPEAVEWFVGRLEKLQQETGIDSYKFDAGEINYLVEDFETYIPLVNPCEYT</sequence>
<feature type="domain" description="Glycoside hydrolase family 31 TIM barrel" evidence="5">
    <location>
        <begin position="289"/>
        <end position="432"/>
    </location>
</feature>
<evidence type="ECO:0000256" key="1">
    <source>
        <dbReference type="ARBA" id="ARBA00007806"/>
    </source>
</evidence>
<dbReference type="InterPro" id="IPR000322">
    <property type="entry name" value="Glyco_hydro_31_TIM"/>
</dbReference>
<dbReference type="Proteomes" id="UP000694845">
    <property type="component" value="Unplaced"/>
</dbReference>
<evidence type="ECO:0000256" key="2">
    <source>
        <dbReference type="ARBA" id="ARBA00022801"/>
    </source>
</evidence>
<dbReference type="CDD" id="cd06592">
    <property type="entry name" value="GH31_NET37"/>
    <property type="match status" value="1"/>
</dbReference>
<dbReference type="SUPFAM" id="SSF51445">
    <property type="entry name" value="(Trans)glycosidases"/>
    <property type="match status" value="1"/>
</dbReference>
<evidence type="ECO:0000256" key="4">
    <source>
        <dbReference type="RuleBase" id="RU361185"/>
    </source>
</evidence>
<dbReference type="GeneID" id="110988066"/>
<dbReference type="Pfam" id="PF01055">
    <property type="entry name" value="Glyco_hydro_31_2nd"/>
    <property type="match status" value="1"/>
</dbReference>
<dbReference type="KEGG" id="aplc:110988066"/>
<accession>A0A8B7ZPM0</accession>
<evidence type="ECO:0000259" key="5">
    <source>
        <dbReference type="Pfam" id="PF01055"/>
    </source>
</evidence>
<dbReference type="AlphaFoldDB" id="A0A8B7ZPM0"/>
<keyword evidence="3 4" id="KW-0326">Glycosidase</keyword>
<dbReference type="PANTHER" id="PTHR43053">
    <property type="entry name" value="GLYCOSIDASE FAMILY 31"/>
    <property type="match status" value="1"/>
</dbReference>
<feature type="non-terminal residue" evidence="7">
    <location>
        <position position="451"/>
    </location>
</feature>
<keyword evidence="6" id="KW-1185">Reference proteome</keyword>
<comment type="similarity">
    <text evidence="1 4">Belongs to the glycosyl hydrolase 31 family.</text>
</comment>
<dbReference type="GO" id="GO:0004553">
    <property type="term" value="F:hydrolase activity, hydrolyzing O-glycosyl compounds"/>
    <property type="evidence" value="ECO:0007669"/>
    <property type="project" value="InterPro"/>
</dbReference>
<keyword evidence="2 4" id="KW-0378">Hydrolase</keyword>
<protein>
    <submittedName>
        <fullName evidence="7">Uncharacterized family 31 glucosidase KIAA1161-like</fullName>
    </submittedName>
</protein>
<dbReference type="OrthoDB" id="10070917at2759"/>
<dbReference type="GO" id="GO:0005975">
    <property type="term" value="P:carbohydrate metabolic process"/>
    <property type="evidence" value="ECO:0007669"/>
    <property type="project" value="InterPro"/>
</dbReference>
<dbReference type="OMA" id="GRGNTIC"/>
<reference evidence="7" key="1">
    <citation type="submission" date="2025-08" db="UniProtKB">
        <authorList>
            <consortium name="RefSeq"/>
        </authorList>
    </citation>
    <scope>IDENTIFICATION</scope>
</reference>
<dbReference type="RefSeq" id="XP_022106992.1">
    <property type="nucleotide sequence ID" value="XM_022251300.1"/>
</dbReference>
<dbReference type="InterPro" id="IPR017853">
    <property type="entry name" value="GH"/>
</dbReference>
<dbReference type="Gene3D" id="3.20.20.80">
    <property type="entry name" value="Glycosidases"/>
    <property type="match status" value="1"/>
</dbReference>